<organism evidence="3 4">
    <name type="scientific">Patagioenas fasciata monilis</name>
    <dbReference type="NCBI Taxonomy" id="372326"/>
    <lineage>
        <taxon>Eukaryota</taxon>
        <taxon>Metazoa</taxon>
        <taxon>Chordata</taxon>
        <taxon>Craniata</taxon>
        <taxon>Vertebrata</taxon>
        <taxon>Euteleostomi</taxon>
        <taxon>Archelosauria</taxon>
        <taxon>Archosauria</taxon>
        <taxon>Dinosauria</taxon>
        <taxon>Saurischia</taxon>
        <taxon>Theropoda</taxon>
        <taxon>Coelurosauria</taxon>
        <taxon>Aves</taxon>
        <taxon>Neognathae</taxon>
        <taxon>Neoaves</taxon>
        <taxon>Columbimorphae</taxon>
        <taxon>Columbiformes</taxon>
        <taxon>Columbidae</taxon>
        <taxon>Patagioenas</taxon>
    </lineage>
</organism>
<dbReference type="InterPro" id="IPR013087">
    <property type="entry name" value="Znf_C2H2_type"/>
</dbReference>
<evidence type="ECO:0000313" key="4">
    <source>
        <dbReference type="Proteomes" id="UP000190648"/>
    </source>
</evidence>
<comment type="caution">
    <text evidence="3">The sequence shown here is derived from an EMBL/GenBank/DDBJ whole genome shotgun (WGS) entry which is preliminary data.</text>
</comment>
<dbReference type="OrthoDB" id="10260596at2759"/>
<keyword evidence="1" id="KW-0862">Zinc</keyword>
<dbReference type="Proteomes" id="UP000190648">
    <property type="component" value="Unassembled WGS sequence"/>
</dbReference>
<evidence type="ECO:0000313" key="3">
    <source>
        <dbReference type="EMBL" id="OPJ66375.1"/>
    </source>
</evidence>
<dbReference type="EMBL" id="LSYS01009367">
    <property type="protein sequence ID" value="OPJ66375.1"/>
    <property type="molecule type" value="Genomic_DNA"/>
</dbReference>
<dbReference type="Gene3D" id="3.30.160.60">
    <property type="entry name" value="Classic Zinc Finger"/>
    <property type="match status" value="1"/>
</dbReference>
<keyword evidence="1" id="KW-0863">Zinc-finger</keyword>
<accession>A0A1V4J2X2</accession>
<proteinExistence type="predicted"/>
<dbReference type="STRING" id="372326.A0A1V4J2X2"/>
<dbReference type="InterPro" id="IPR036236">
    <property type="entry name" value="Znf_C2H2_sf"/>
</dbReference>
<dbReference type="AlphaFoldDB" id="A0A1V4J2X2"/>
<keyword evidence="4" id="KW-1185">Reference proteome</keyword>
<protein>
    <recommendedName>
        <fullName evidence="2">C2H2-type domain-containing protein</fullName>
    </recommendedName>
</protein>
<evidence type="ECO:0000259" key="2">
    <source>
        <dbReference type="PROSITE" id="PS50157"/>
    </source>
</evidence>
<keyword evidence="1" id="KW-0479">Metal-binding</keyword>
<dbReference type="SUPFAM" id="SSF57667">
    <property type="entry name" value="beta-beta-alpha zinc fingers"/>
    <property type="match status" value="1"/>
</dbReference>
<name>A0A1V4J2X2_PATFA</name>
<feature type="domain" description="C2H2-type" evidence="2">
    <location>
        <begin position="142"/>
        <end position="169"/>
    </location>
</feature>
<dbReference type="PROSITE" id="PS50157">
    <property type="entry name" value="ZINC_FINGER_C2H2_2"/>
    <property type="match status" value="1"/>
</dbReference>
<evidence type="ECO:0000256" key="1">
    <source>
        <dbReference type="PROSITE-ProRule" id="PRU00042"/>
    </source>
</evidence>
<reference evidence="3 4" key="1">
    <citation type="submission" date="2016-02" db="EMBL/GenBank/DDBJ databases">
        <title>Band-tailed pigeon sequencing and assembly.</title>
        <authorList>
            <person name="Soares A.E."/>
            <person name="Novak B.J."/>
            <person name="Rice E.S."/>
            <person name="O'Connell B."/>
            <person name="Chang D."/>
            <person name="Weber S."/>
            <person name="Shapiro B."/>
        </authorList>
    </citation>
    <scope>NUCLEOTIDE SEQUENCE [LARGE SCALE GENOMIC DNA]</scope>
    <source>
        <strain evidence="3">BTP2013</strain>
        <tissue evidence="3">Blood</tissue>
    </source>
</reference>
<dbReference type="GO" id="GO:0008270">
    <property type="term" value="F:zinc ion binding"/>
    <property type="evidence" value="ECO:0007669"/>
    <property type="project" value="UniProtKB-KW"/>
</dbReference>
<gene>
    <name evidence="3" type="ORF">AV530_016455</name>
</gene>
<sequence length="169" mass="19525">MRNSPQVHVRTCLALQRPPASSSQSGSTLRDASISCFSFQLDQFSHSFSAWLCQFWSWIFRRTRIGEGPPGSKFKNTELILLCEWKECSFVGKCMEEFCNRIAEHLEEYLQHPLETADCLGVFKGKHKLWEHLRTPTQERVVACPTCGEMFSNNTKFFDHAKKQVSEDK</sequence>